<dbReference type="Pfam" id="PF00512">
    <property type="entry name" value="HisKA"/>
    <property type="match status" value="1"/>
</dbReference>
<accession>A0A953HKI5</accession>
<feature type="domain" description="Histidine kinase" evidence="15">
    <location>
        <begin position="384"/>
        <end position="592"/>
    </location>
</feature>
<dbReference type="InterPro" id="IPR005467">
    <property type="entry name" value="His_kinase_dom"/>
</dbReference>
<keyword evidence="5" id="KW-0547">Nucleotide-binding</keyword>
<keyword evidence="4" id="KW-0808">Transferase</keyword>
<keyword evidence="10" id="KW-0238">DNA-binding</keyword>
<evidence type="ECO:0000256" key="5">
    <source>
        <dbReference type="ARBA" id="ARBA00022741"/>
    </source>
</evidence>
<feature type="domain" description="HTH araC/xylS-type" evidence="14">
    <location>
        <begin position="770"/>
        <end position="868"/>
    </location>
</feature>
<dbReference type="SUPFAM" id="SSF55781">
    <property type="entry name" value="GAF domain-like"/>
    <property type="match status" value="1"/>
</dbReference>
<dbReference type="InterPro" id="IPR004358">
    <property type="entry name" value="Sig_transdc_His_kin-like_C"/>
</dbReference>
<keyword evidence="13" id="KW-1133">Transmembrane helix</keyword>
<evidence type="ECO:0000256" key="1">
    <source>
        <dbReference type="ARBA" id="ARBA00000085"/>
    </source>
</evidence>
<name>A0A953HKI5_9BACT</name>
<feature type="transmembrane region" description="Helical" evidence="13">
    <location>
        <begin position="21"/>
        <end position="43"/>
    </location>
</feature>
<dbReference type="InterPro" id="IPR011006">
    <property type="entry name" value="CheY-like_superfamily"/>
</dbReference>
<keyword evidence="13" id="KW-0812">Transmembrane</keyword>
<dbReference type="PANTHER" id="PTHR43547">
    <property type="entry name" value="TWO-COMPONENT HISTIDINE KINASE"/>
    <property type="match status" value="1"/>
</dbReference>
<feature type="transmembrane region" description="Helical" evidence="13">
    <location>
        <begin position="76"/>
        <end position="94"/>
    </location>
</feature>
<keyword evidence="18" id="KW-1185">Reference proteome</keyword>
<keyword evidence="13" id="KW-0472">Membrane</keyword>
<evidence type="ECO:0000313" key="17">
    <source>
        <dbReference type="EMBL" id="MBY5957564.1"/>
    </source>
</evidence>
<evidence type="ECO:0000256" key="3">
    <source>
        <dbReference type="ARBA" id="ARBA00022553"/>
    </source>
</evidence>
<evidence type="ECO:0000256" key="12">
    <source>
        <dbReference type="PROSITE-ProRule" id="PRU00169"/>
    </source>
</evidence>
<evidence type="ECO:0000256" key="9">
    <source>
        <dbReference type="ARBA" id="ARBA00023015"/>
    </source>
</evidence>
<gene>
    <name evidence="17" type="ORF">KUV50_05415</name>
</gene>
<sequence length="871" mass="98288">MKFSPTNASKAVSGSSFEKSIRVTMVNIFAMMATLATFSYLFVYEGLFFYLNIFFMFGFSATMIFNTIGRTRFAKLWLYTLIHLAIFLSASAFGRAAGEQLILLPVLFGGVLVFHSREKWSMMFAISLTLMTLLLLEWTEYSILTQSISPQIQLKYYYGNLSVAVVASTIAALFHRRLYNNQLHKTREMISVSLEIEDTINYFSTSLFGQNTVEEILWDVAKNCISRLGFEDCVIYLVDADNNVLVQKAAFGAKNPDAFKIKNPLEIPIGEGIVGHVAKFGTPQLVEDTTLDSRYIEDDIFRFSELAVPLIYNDTVIGVIDSEHSKKNFFTKRHLRLLQTIAALCANKVIRAQAEADAEKTKLLQIEAEKIKAIDDLKTKLLTNISHELRTPLTLIKGTIDNHLPAADNSDWAILNTHTNRLLRLINQLLDLTRLESGQFLLHPAPGDISAFFKMSVALFTPMAATKNVSIDHEGLLTPLYLNFDRDALEKIFYNILSNAVKFTREGTIIRIHTSYAKGSLRVQVSDQGPGIPKTEHKSIFERFYQSGNDRSGTGIGLAITRELVELHQGHISLQSSEKFGSIFELNIPLHRSDKELISSLKSTDSTRKPTTEKAIYIKNKPQLLLIEDNVEVADLLVRLLKEKYHVHLAYEGNSGIQQAKDLIPDLIISDVMMPGISGLELTRKIKTDPLTNHIPVILLTARADMESKLKGLHTGADDYLVKPFHSKELLSRIKNLLRQRVLLREKFKKIIELHPRKTSTLSGEENFLLRLMEVMEQRFHESEFGVRELAREMNMSRMQVHRKITALLGHSANKFMREFRLEKAAQLLAKGEMVSQAAYSVGYSSLSNFSKIFKAKFGVSPSGYNSNSGS</sequence>
<dbReference type="GO" id="GO:0003700">
    <property type="term" value="F:DNA-binding transcription factor activity"/>
    <property type="evidence" value="ECO:0007669"/>
    <property type="project" value="InterPro"/>
</dbReference>
<dbReference type="PROSITE" id="PS50110">
    <property type="entry name" value="RESPONSE_REGULATORY"/>
    <property type="match status" value="1"/>
</dbReference>
<dbReference type="Gene3D" id="1.10.287.130">
    <property type="match status" value="1"/>
</dbReference>
<evidence type="ECO:0000259" key="14">
    <source>
        <dbReference type="PROSITE" id="PS01124"/>
    </source>
</evidence>
<keyword evidence="7" id="KW-0067">ATP-binding</keyword>
<dbReference type="CDD" id="cd00082">
    <property type="entry name" value="HisKA"/>
    <property type="match status" value="1"/>
</dbReference>
<evidence type="ECO:0000313" key="18">
    <source>
        <dbReference type="Proteomes" id="UP000753961"/>
    </source>
</evidence>
<dbReference type="SUPFAM" id="SSF52172">
    <property type="entry name" value="CheY-like"/>
    <property type="match status" value="1"/>
</dbReference>
<dbReference type="SMART" id="SM00448">
    <property type="entry name" value="REC"/>
    <property type="match status" value="1"/>
</dbReference>
<dbReference type="FunFam" id="3.30.565.10:FF:000037">
    <property type="entry name" value="Hybrid sensor histidine kinase/response regulator"/>
    <property type="match status" value="1"/>
</dbReference>
<evidence type="ECO:0000256" key="8">
    <source>
        <dbReference type="ARBA" id="ARBA00023012"/>
    </source>
</evidence>
<dbReference type="AlphaFoldDB" id="A0A953HKI5"/>
<dbReference type="Pfam" id="PF02518">
    <property type="entry name" value="HATPase_c"/>
    <property type="match status" value="1"/>
</dbReference>
<evidence type="ECO:0000259" key="15">
    <source>
        <dbReference type="PROSITE" id="PS50109"/>
    </source>
</evidence>
<evidence type="ECO:0000256" key="7">
    <source>
        <dbReference type="ARBA" id="ARBA00022840"/>
    </source>
</evidence>
<evidence type="ECO:0000256" key="10">
    <source>
        <dbReference type="ARBA" id="ARBA00023125"/>
    </source>
</evidence>
<dbReference type="CDD" id="cd17574">
    <property type="entry name" value="REC_OmpR"/>
    <property type="match status" value="1"/>
</dbReference>
<feature type="transmembrane region" description="Helical" evidence="13">
    <location>
        <begin position="156"/>
        <end position="175"/>
    </location>
</feature>
<dbReference type="PROSITE" id="PS01124">
    <property type="entry name" value="HTH_ARAC_FAMILY_2"/>
    <property type="match status" value="1"/>
</dbReference>
<dbReference type="InterPro" id="IPR003018">
    <property type="entry name" value="GAF"/>
</dbReference>
<evidence type="ECO:0000256" key="13">
    <source>
        <dbReference type="SAM" id="Phobius"/>
    </source>
</evidence>
<dbReference type="SUPFAM" id="SSF55874">
    <property type="entry name" value="ATPase domain of HSP90 chaperone/DNA topoisomerase II/histidine kinase"/>
    <property type="match status" value="1"/>
</dbReference>
<dbReference type="SUPFAM" id="SSF46689">
    <property type="entry name" value="Homeodomain-like"/>
    <property type="match status" value="1"/>
</dbReference>
<dbReference type="EC" id="2.7.13.3" evidence="2"/>
<feature type="transmembrane region" description="Helical" evidence="13">
    <location>
        <begin position="123"/>
        <end position="144"/>
    </location>
</feature>
<organism evidence="17 18">
    <name type="scientific">Membranihabitans marinus</name>
    <dbReference type="NCBI Taxonomy" id="1227546"/>
    <lineage>
        <taxon>Bacteria</taxon>
        <taxon>Pseudomonadati</taxon>
        <taxon>Bacteroidota</taxon>
        <taxon>Saprospiria</taxon>
        <taxon>Saprospirales</taxon>
        <taxon>Saprospiraceae</taxon>
        <taxon>Membranihabitans</taxon>
    </lineage>
</organism>
<dbReference type="SMART" id="SM00388">
    <property type="entry name" value="HisKA"/>
    <property type="match status" value="1"/>
</dbReference>
<dbReference type="CDD" id="cd00075">
    <property type="entry name" value="HATPase"/>
    <property type="match status" value="1"/>
</dbReference>
<dbReference type="EMBL" id="JAHVHU010000005">
    <property type="protein sequence ID" value="MBY5957564.1"/>
    <property type="molecule type" value="Genomic_DNA"/>
</dbReference>
<dbReference type="GO" id="GO:0005524">
    <property type="term" value="F:ATP binding"/>
    <property type="evidence" value="ECO:0007669"/>
    <property type="project" value="UniProtKB-KW"/>
</dbReference>
<dbReference type="GO" id="GO:0043565">
    <property type="term" value="F:sequence-specific DNA binding"/>
    <property type="evidence" value="ECO:0007669"/>
    <property type="project" value="InterPro"/>
</dbReference>
<dbReference type="Gene3D" id="1.10.10.60">
    <property type="entry name" value="Homeodomain-like"/>
    <property type="match status" value="1"/>
</dbReference>
<dbReference type="GO" id="GO:0000155">
    <property type="term" value="F:phosphorelay sensor kinase activity"/>
    <property type="evidence" value="ECO:0007669"/>
    <property type="project" value="InterPro"/>
</dbReference>
<evidence type="ECO:0000256" key="4">
    <source>
        <dbReference type="ARBA" id="ARBA00022679"/>
    </source>
</evidence>
<proteinExistence type="predicted"/>
<comment type="caution">
    <text evidence="17">The sequence shown here is derived from an EMBL/GenBank/DDBJ whole genome shotgun (WGS) entry which is preliminary data.</text>
</comment>
<dbReference type="Proteomes" id="UP000753961">
    <property type="component" value="Unassembled WGS sequence"/>
</dbReference>
<dbReference type="InterPro" id="IPR018062">
    <property type="entry name" value="HTH_AraC-typ_CS"/>
</dbReference>
<feature type="modified residue" description="4-aspartylphosphate" evidence="12">
    <location>
        <position position="671"/>
    </location>
</feature>
<dbReference type="InterPro" id="IPR029016">
    <property type="entry name" value="GAF-like_dom_sf"/>
</dbReference>
<dbReference type="SMART" id="SM00065">
    <property type="entry name" value="GAF"/>
    <property type="match status" value="1"/>
</dbReference>
<evidence type="ECO:0000256" key="6">
    <source>
        <dbReference type="ARBA" id="ARBA00022777"/>
    </source>
</evidence>
<comment type="catalytic activity">
    <reaction evidence="1">
        <text>ATP + protein L-histidine = ADP + protein N-phospho-L-histidine.</text>
        <dbReference type="EC" id="2.7.13.3"/>
    </reaction>
</comment>
<keyword evidence="6" id="KW-0418">Kinase</keyword>
<dbReference type="PROSITE" id="PS00041">
    <property type="entry name" value="HTH_ARAC_FAMILY_1"/>
    <property type="match status" value="1"/>
</dbReference>
<dbReference type="InterPro" id="IPR036097">
    <property type="entry name" value="HisK_dim/P_sf"/>
</dbReference>
<feature type="transmembrane region" description="Helical" evidence="13">
    <location>
        <begin position="49"/>
        <end position="69"/>
    </location>
</feature>
<dbReference type="InterPro" id="IPR018060">
    <property type="entry name" value="HTH_AraC"/>
</dbReference>
<dbReference type="InterPro" id="IPR003594">
    <property type="entry name" value="HATPase_dom"/>
</dbReference>
<keyword evidence="11" id="KW-0804">Transcription</keyword>
<dbReference type="PRINTS" id="PR00344">
    <property type="entry name" value="BCTRLSENSOR"/>
</dbReference>
<dbReference type="Gene3D" id="3.40.50.2300">
    <property type="match status" value="1"/>
</dbReference>
<keyword evidence="3 12" id="KW-0597">Phosphoprotein</keyword>
<dbReference type="Gene3D" id="3.30.450.40">
    <property type="match status" value="1"/>
</dbReference>
<dbReference type="SMART" id="SM00387">
    <property type="entry name" value="HATPase_c"/>
    <property type="match status" value="1"/>
</dbReference>
<feature type="domain" description="Response regulatory" evidence="16">
    <location>
        <begin position="623"/>
        <end position="738"/>
    </location>
</feature>
<dbReference type="Gene3D" id="3.30.565.10">
    <property type="entry name" value="Histidine kinase-like ATPase, C-terminal domain"/>
    <property type="match status" value="1"/>
</dbReference>
<dbReference type="Pfam" id="PF12833">
    <property type="entry name" value="HTH_18"/>
    <property type="match status" value="1"/>
</dbReference>
<keyword evidence="8" id="KW-0902">Two-component regulatory system</keyword>
<dbReference type="InterPro" id="IPR009057">
    <property type="entry name" value="Homeodomain-like_sf"/>
</dbReference>
<dbReference type="PANTHER" id="PTHR43547:SF2">
    <property type="entry name" value="HYBRID SIGNAL TRANSDUCTION HISTIDINE KINASE C"/>
    <property type="match status" value="1"/>
</dbReference>
<reference evidence="17" key="1">
    <citation type="submission" date="2021-06" db="EMBL/GenBank/DDBJ databases">
        <title>44 bacteria genomes isolated from Dapeng, Shenzhen.</title>
        <authorList>
            <person name="Zheng W."/>
            <person name="Yu S."/>
            <person name="Huang Y."/>
        </authorList>
    </citation>
    <scope>NUCLEOTIDE SEQUENCE</scope>
    <source>
        <strain evidence="17">DP5N28-2</strain>
    </source>
</reference>
<dbReference type="InterPro" id="IPR003661">
    <property type="entry name" value="HisK_dim/P_dom"/>
</dbReference>
<dbReference type="InterPro" id="IPR001789">
    <property type="entry name" value="Sig_transdc_resp-reg_receiver"/>
</dbReference>
<dbReference type="RefSeq" id="WP_222579083.1">
    <property type="nucleotide sequence ID" value="NZ_JAHVHU010000005.1"/>
</dbReference>
<dbReference type="Pfam" id="PF13185">
    <property type="entry name" value="GAF_2"/>
    <property type="match status" value="1"/>
</dbReference>
<evidence type="ECO:0000256" key="2">
    <source>
        <dbReference type="ARBA" id="ARBA00012438"/>
    </source>
</evidence>
<dbReference type="SUPFAM" id="SSF47384">
    <property type="entry name" value="Homodimeric domain of signal transducing histidine kinase"/>
    <property type="match status" value="1"/>
</dbReference>
<keyword evidence="9" id="KW-0805">Transcription regulation</keyword>
<evidence type="ECO:0000259" key="16">
    <source>
        <dbReference type="PROSITE" id="PS50110"/>
    </source>
</evidence>
<dbReference type="InterPro" id="IPR036890">
    <property type="entry name" value="HATPase_C_sf"/>
</dbReference>
<protein>
    <recommendedName>
        <fullName evidence="2">histidine kinase</fullName>
        <ecNumber evidence="2">2.7.13.3</ecNumber>
    </recommendedName>
</protein>
<dbReference type="SMART" id="SM00342">
    <property type="entry name" value="HTH_ARAC"/>
    <property type="match status" value="1"/>
</dbReference>
<dbReference type="PROSITE" id="PS50109">
    <property type="entry name" value="HIS_KIN"/>
    <property type="match status" value="1"/>
</dbReference>
<evidence type="ECO:0000256" key="11">
    <source>
        <dbReference type="ARBA" id="ARBA00023163"/>
    </source>
</evidence>
<dbReference type="Pfam" id="PF00072">
    <property type="entry name" value="Response_reg"/>
    <property type="match status" value="1"/>
</dbReference>